<dbReference type="Pfam" id="PF06381">
    <property type="entry name" value="Phage_portal_3"/>
    <property type="match status" value="1"/>
</dbReference>
<dbReference type="InterPro" id="IPR024459">
    <property type="entry name" value="Acb1-like_N"/>
</dbReference>
<keyword evidence="4" id="KW-1185">Reference proteome</keyword>
<evidence type="ECO:0000313" key="3">
    <source>
        <dbReference type="EMBL" id="MCX5617023.1"/>
    </source>
</evidence>
<evidence type="ECO:0000256" key="1">
    <source>
        <dbReference type="SAM" id="MobiDB-lite"/>
    </source>
</evidence>
<sequence length="547" mass="60486">MWPFKRTPATPQESAGDVRPERHEPLLSNFLHVERKKDGGVPSLESRLSPCRPAPGVVPEGKRMAFDSALESVAASLGGYASGNIEGLQSWLADGLGFMGYPYLAQMAMRAEFRKPCDVIAREATREWVRLKSTKNVDETEYDTDEETRAAREQISQETAHKISDLEAELKRLDVRRLLYRMTLDSLIYGVSYAWIDVGGLPKDATGQNVPLKVTKYGVEKGSLGGLKRIDPVWTAPNYYNADSPYRPGFYDPDNYWVQGCLTHRDRLLKMVPYEVPDIFKPAFNFGGLSLTQQLRPYVHNFLRTRNSVSNITANFSKLVLKTDMAGNMGVPQGTDIGFSGPIDQSAVQGRAAFMQSLSEGQDTIVADMNAEDVSIIATPLGGLSDLQAQAMEAMASIPGIPLVKLFGITPNGLNASSEGEIRVFYDEIAAFQENNLRPILERILRLVQLHLWGELDDAIDFDFVNLWQLDDEKAAMVEKAKAETDRMNIEAGKITPDEARMREEQDQNSIYRGVNLSGDAPGIPEQDIPSFGGHEGFGGEGGEGEL</sequence>
<dbReference type="Proteomes" id="UP001165633">
    <property type="component" value="Unassembled WGS sequence"/>
</dbReference>
<protein>
    <submittedName>
        <fullName evidence="3">DUF1073 domain-containing protein</fullName>
    </submittedName>
</protein>
<evidence type="ECO:0000259" key="2">
    <source>
        <dbReference type="Pfam" id="PF06381"/>
    </source>
</evidence>
<feature type="domain" description="Anti-CBASS protein Acb1-like N-terminal" evidence="2">
    <location>
        <begin position="102"/>
        <end position="487"/>
    </location>
</feature>
<organism evidence="3 4">
    <name type="scientific">Bombella dulcis</name>
    <dbReference type="NCBI Taxonomy" id="2967339"/>
    <lineage>
        <taxon>Bacteria</taxon>
        <taxon>Pseudomonadati</taxon>
        <taxon>Pseudomonadota</taxon>
        <taxon>Alphaproteobacteria</taxon>
        <taxon>Acetobacterales</taxon>
        <taxon>Acetobacteraceae</taxon>
        <taxon>Bombella</taxon>
    </lineage>
</organism>
<evidence type="ECO:0000313" key="4">
    <source>
        <dbReference type="Proteomes" id="UP001165633"/>
    </source>
</evidence>
<dbReference type="RefSeq" id="WP_266128001.1">
    <property type="nucleotide sequence ID" value="NZ_JANIDV010000012.1"/>
</dbReference>
<dbReference type="EMBL" id="JANIDV010000012">
    <property type="protein sequence ID" value="MCX5617023.1"/>
    <property type="molecule type" value="Genomic_DNA"/>
</dbReference>
<comment type="caution">
    <text evidence="3">The sequence shown here is derived from an EMBL/GenBank/DDBJ whole genome shotgun (WGS) entry which is preliminary data.</text>
</comment>
<feature type="region of interest" description="Disordered" evidence="1">
    <location>
        <begin position="503"/>
        <end position="547"/>
    </location>
</feature>
<accession>A0ABT3WHC1</accession>
<feature type="compositionally biased region" description="Gly residues" evidence="1">
    <location>
        <begin position="534"/>
        <end position="547"/>
    </location>
</feature>
<proteinExistence type="predicted"/>
<name>A0ABT3WHC1_9PROT</name>
<gene>
    <name evidence="3" type="ORF">NQF87_08615</name>
</gene>
<feature type="region of interest" description="Disordered" evidence="1">
    <location>
        <begin position="1"/>
        <end position="22"/>
    </location>
</feature>
<reference evidence="3" key="1">
    <citation type="submission" date="2022-07" db="EMBL/GenBank/DDBJ databases">
        <title>Bombella genomes.</title>
        <authorList>
            <person name="Harer L."/>
            <person name="Styblova S."/>
            <person name="Ehrmann M."/>
        </authorList>
    </citation>
    <scope>NUCLEOTIDE SEQUENCE</scope>
    <source>
        <strain evidence="3">TMW 2.2559</strain>
    </source>
</reference>